<keyword evidence="4 7" id="KW-0378">Hydrolase</keyword>
<dbReference type="GO" id="GO:0005829">
    <property type="term" value="C:cytosol"/>
    <property type="evidence" value="ECO:0007669"/>
    <property type="project" value="TreeGrafter"/>
</dbReference>
<keyword evidence="3 7" id="KW-0479">Metal-binding</keyword>
<dbReference type="InterPro" id="IPR024079">
    <property type="entry name" value="MetalloPept_cat_dom_sf"/>
</dbReference>
<evidence type="ECO:0000313" key="10">
    <source>
        <dbReference type="Proteomes" id="UP001165667"/>
    </source>
</evidence>
<dbReference type="SUPFAM" id="SSF55486">
    <property type="entry name" value="Metalloproteases ('zincins'), catalytic domain"/>
    <property type="match status" value="1"/>
</dbReference>
<dbReference type="Gene3D" id="3.40.390.10">
    <property type="entry name" value="Collagenase (Catalytic Domain)"/>
    <property type="match status" value="1"/>
</dbReference>
<dbReference type="Proteomes" id="UP001165667">
    <property type="component" value="Unassembled WGS sequence"/>
</dbReference>
<dbReference type="Gene3D" id="1.10.1370.10">
    <property type="entry name" value="Neurolysin, domain 3"/>
    <property type="match status" value="1"/>
</dbReference>
<name>A0AA42CMQ5_9HYPH</name>
<reference evidence="9" key="1">
    <citation type="submission" date="2022-05" db="EMBL/GenBank/DDBJ databases">
        <authorList>
            <person name="Pankratov T."/>
        </authorList>
    </citation>
    <scope>NUCLEOTIDE SEQUENCE</scope>
    <source>
        <strain evidence="9">BP6-180914</strain>
    </source>
</reference>
<dbReference type="Pfam" id="PF01432">
    <property type="entry name" value="Peptidase_M3"/>
    <property type="match status" value="1"/>
</dbReference>
<dbReference type="EMBL" id="JAMOIM010000006">
    <property type="protein sequence ID" value="MCW6508627.1"/>
    <property type="molecule type" value="Genomic_DNA"/>
</dbReference>
<dbReference type="Gene3D" id="1.10.1370.40">
    <property type="match status" value="1"/>
</dbReference>
<dbReference type="GO" id="GO:0004222">
    <property type="term" value="F:metalloendopeptidase activity"/>
    <property type="evidence" value="ECO:0007669"/>
    <property type="project" value="InterPro"/>
</dbReference>
<comment type="caution">
    <text evidence="9">The sequence shown here is derived from an EMBL/GenBank/DDBJ whole genome shotgun (WGS) entry which is preliminary data.</text>
</comment>
<organism evidence="9 10">
    <name type="scientific">Lichenifustis flavocetrariae</name>
    <dbReference type="NCBI Taxonomy" id="2949735"/>
    <lineage>
        <taxon>Bacteria</taxon>
        <taxon>Pseudomonadati</taxon>
        <taxon>Pseudomonadota</taxon>
        <taxon>Alphaproteobacteria</taxon>
        <taxon>Hyphomicrobiales</taxon>
        <taxon>Lichenihabitantaceae</taxon>
        <taxon>Lichenifustis</taxon>
    </lineage>
</organism>
<evidence type="ECO:0000256" key="1">
    <source>
        <dbReference type="ARBA" id="ARBA00006040"/>
    </source>
</evidence>
<gene>
    <name evidence="9" type="ORF">M8523_11420</name>
</gene>
<evidence type="ECO:0000256" key="5">
    <source>
        <dbReference type="ARBA" id="ARBA00022833"/>
    </source>
</evidence>
<accession>A0AA42CMQ5</accession>
<dbReference type="InterPro" id="IPR024077">
    <property type="entry name" value="Neurolysin/TOP_dom2"/>
</dbReference>
<dbReference type="PANTHER" id="PTHR43660:SF1">
    <property type="entry name" value="DIPEPTIDYL CARBOXYPEPTIDASE"/>
    <property type="match status" value="1"/>
</dbReference>
<evidence type="ECO:0000256" key="4">
    <source>
        <dbReference type="ARBA" id="ARBA00022801"/>
    </source>
</evidence>
<keyword evidence="5 7" id="KW-0862">Zinc</keyword>
<proteinExistence type="inferred from homology"/>
<comment type="cofactor">
    <cofactor evidence="7">
        <name>Zn(2+)</name>
        <dbReference type="ChEBI" id="CHEBI:29105"/>
    </cofactor>
    <text evidence="7">Binds 1 zinc ion.</text>
</comment>
<dbReference type="GO" id="GO:0046872">
    <property type="term" value="F:metal ion binding"/>
    <property type="evidence" value="ECO:0007669"/>
    <property type="project" value="UniProtKB-UniRule"/>
</dbReference>
<evidence type="ECO:0000259" key="8">
    <source>
        <dbReference type="Pfam" id="PF01432"/>
    </source>
</evidence>
<keyword evidence="2 7" id="KW-0645">Protease</keyword>
<comment type="similarity">
    <text evidence="1 7">Belongs to the peptidase M3 family.</text>
</comment>
<sequence>MRGNPHHLGHMGGLTPHRFDQEATLPDEINPFFQTWNTPFGVAPFPDLRPEHFIPAFERGMAEHDADIDAIVANAEPPSFDTVIVPLERMGALLRRVNGVFWNLSGSNTNEAIQAVEREISPRLARHYQSIAVNAALFRKVEAVWNERDTLALDEEQARVLDLTYEGFVRDGAKLDPADKERLTTIVERLATLGTQFSQNVLSDEKSYRLVLDPETDLVGLPPALVDATAQAASERGLDGQHIVTLSRSLVVPFLQYSSRRDLREKVFAAWIRRGENGGEADNLAIVAETVKLRAERARLLGFETFADYKLQPVMAKTPEAVQALLDRVWERARIRAEQEEVDLQNAVRAEGGNFTIAAHDWRYYSEKVRKSQYDIDEAELKPYLELGNVIAAAFDTAHRLFGLTFTERHDIPLYHPDVKSFSVADRTGRHVALFLGDYFARPSKRSGAWNSSFRSQEHMGVEDIRPIVVNVMNFAKGGDGEPTLLSFDDARTLFHEFGHALHTMLSDVTYPSIAGTSVPRDFVEFPSQLYEHWFMREEVLRRFALHAETGVPMPEELLARVKRARNFNQGFSTVEYCASAIVDLDFHLLREDEITEHFDPVAFERRVLDRIGMPNAIVMRHRTPHFTHVFSGDGYSSGYYSYLWSEVLDADGFAAFEETGDIYDQETADRLYRYVLSAGDTREPDEAYRLFRGRMPSVDTLIEKRGLA</sequence>
<dbReference type="CDD" id="cd06456">
    <property type="entry name" value="M3A_DCP"/>
    <property type="match status" value="1"/>
</dbReference>
<dbReference type="GO" id="GO:0006508">
    <property type="term" value="P:proteolysis"/>
    <property type="evidence" value="ECO:0007669"/>
    <property type="project" value="UniProtKB-KW"/>
</dbReference>
<evidence type="ECO:0000313" key="9">
    <source>
        <dbReference type="EMBL" id="MCW6508627.1"/>
    </source>
</evidence>
<keyword evidence="6 7" id="KW-0482">Metalloprotease</keyword>
<evidence type="ECO:0000256" key="3">
    <source>
        <dbReference type="ARBA" id="ARBA00022723"/>
    </source>
</evidence>
<dbReference type="InterPro" id="IPR001567">
    <property type="entry name" value="Pept_M3A_M3B_dom"/>
</dbReference>
<feature type="domain" description="Peptidase M3A/M3B catalytic" evidence="8">
    <location>
        <begin position="254"/>
        <end position="707"/>
    </location>
</feature>
<dbReference type="PANTHER" id="PTHR43660">
    <property type="entry name" value="DIPEPTIDYL CARBOXYPEPTIDASE"/>
    <property type="match status" value="1"/>
</dbReference>
<dbReference type="InterPro" id="IPR034005">
    <property type="entry name" value="M3A_DCP"/>
</dbReference>
<dbReference type="FunFam" id="3.40.390.10:FF:000009">
    <property type="entry name" value="Oligopeptidase A"/>
    <property type="match status" value="1"/>
</dbReference>
<dbReference type="AlphaFoldDB" id="A0AA42CMQ5"/>
<protein>
    <submittedName>
        <fullName evidence="9">M3 family metallopeptidase</fullName>
    </submittedName>
</protein>
<keyword evidence="10" id="KW-1185">Reference proteome</keyword>
<dbReference type="GO" id="GO:0004180">
    <property type="term" value="F:carboxypeptidase activity"/>
    <property type="evidence" value="ECO:0007669"/>
    <property type="project" value="TreeGrafter"/>
</dbReference>
<dbReference type="InterPro" id="IPR045090">
    <property type="entry name" value="Pept_M3A_M3B"/>
</dbReference>
<evidence type="ECO:0000256" key="7">
    <source>
        <dbReference type="RuleBase" id="RU003435"/>
    </source>
</evidence>
<evidence type="ECO:0000256" key="6">
    <source>
        <dbReference type="ARBA" id="ARBA00023049"/>
    </source>
</evidence>
<evidence type="ECO:0000256" key="2">
    <source>
        <dbReference type="ARBA" id="ARBA00022670"/>
    </source>
</evidence>